<dbReference type="Gene3D" id="1.10.150.240">
    <property type="entry name" value="Putative phosphatase, domain 2"/>
    <property type="match status" value="1"/>
</dbReference>
<dbReference type="InterPro" id="IPR023198">
    <property type="entry name" value="PGP-like_dom2"/>
</dbReference>
<dbReference type="InterPro" id="IPR041492">
    <property type="entry name" value="HAD_2"/>
</dbReference>
<dbReference type="SFLD" id="SFLDG01129">
    <property type="entry name" value="C1.5:_HAD__Beta-PGM__Phosphata"/>
    <property type="match status" value="1"/>
</dbReference>
<dbReference type="Pfam" id="PF13419">
    <property type="entry name" value="HAD_2"/>
    <property type="match status" value="1"/>
</dbReference>
<dbReference type="InterPro" id="IPR023214">
    <property type="entry name" value="HAD_sf"/>
</dbReference>
<dbReference type="Proteomes" id="UP000002969">
    <property type="component" value="Unassembled WGS sequence"/>
</dbReference>
<dbReference type="Gene3D" id="3.40.50.1000">
    <property type="entry name" value="HAD superfamily/HAD-like"/>
    <property type="match status" value="1"/>
</dbReference>
<dbReference type="NCBIfam" id="TIGR01549">
    <property type="entry name" value="HAD-SF-IA-v1"/>
    <property type="match status" value="1"/>
</dbReference>
<dbReference type="InterPro" id="IPR006439">
    <property type="entry name" value="HAD-SF_hydro_IA"/>
</dbReference>
<protein>
    <submittedName>
        <fullName evidence="1">Phosphonatase-like hydrolase</fullName>
    </submittedName>
</protein>
<organism evidence="1 2">
    <name type="scientific">Chryseobacterium gleum ATCC 35910</name>
    <dbReference type="NCBI Taxonomy" id="525257"/>
    <lineage>
        <taxon>Bacteria</taxon>
        <taxon>Pseudomonadati</taxon>
        <taxon>Bacteroidota</taxon>
        <taxon>Flavobacteriia</taxon>
        <taxon>Flavobacteriales</taxon>
        <taxon>Weeksellaceae</taxon>
        <taxon>Chryseobacterium group</taxon>
        <taxon>Chryseobacterium</taxon>
    </lineage>
</organism>
<dbReference type="InterPro" id="IPR050155">
    <property type="entry name" value="HAD-like_hydrolase_sf"/>
</dbReference>
<dbReference type="SUPFAM" id="SSF56784">
    <property type="entry name" value="HAD-like"/>
    <property type="match status" value="1"/>
</dbReference>
<dbReference type="PANTHER" id="PTHR43434">
    <property type="entry name" value="PHOSPHOGLYCOLATE PHOSPHATASE"/>
    <property type="match status" value="1"/>
</dbReference>
<name>A0ABN0AWA9_CHRGE</name>
<dbReference type="InterPro" id="IPR036412">
    <property type="entry name" value="HAD-like_sf"/>
</dbReference>
<sequence length="238" mass="26279">MAFPNLILKKFTHKIQMKNIELLVLDMAGTTIDEDNVVYKTLTKAVNDYGYVVSLEKVLSSCAGMEKLEAITSLLKEINGNEEDAPAIFENFSDQLKESYQNLDVKPINGTEDFLLNMKAQNKKIVLNTGYTSEIAHQLLDKLNWKESIHFDALITADDVSESRPSPEMIHLAMKKFNITEAHKVLKAGDSVIDIEEGKNAGCGLTVAVLSGAQSKSELEKAAPDYILNTISEAEGIL</sequence>
<reference evidence="1" key="1">
    <citation type="submission" date="2010-06" db="EMBL/GenBank/DDBJ databases">
        <authorList>
            <person name="Muzny D."/>
            <person name="Qin X."/>
            <person name="Buhay C."/>
            <person name="Dugan-Rocha S."/>
            <person name="Ding Y."/>
            <person name="Chen G."/>
            <person name="Hawes A."/>
            <person name="Holder M."/>
            <person name="Jhangiani S."/>
            <person name="Johnson A."/>
            <person name="Khan Z."/>
            <person name="Li Z."/>
            <person name="Liu W."/>
            <person name="Liu X."/>
            <person name="Perez L."/>
            <person name="Shen H."/>
            <person name="Wang Q."/>
            <person name="Watt J."/>
            <person name="Xi L."/>
            <person name="Xin Y."/>
            <person name="Zhou J."/>
            <person name="Deng J."/>
            <person name="Jiang H."/>
            <person name="Liu Y."/>
            <person name="Qu J."/>
            <person name="Song X.-Z."/>
            <person name="Zhang L."/>
            <person name="Villasana D."/>
            <person name="Johnson A."/>
            <person name="Liu J."/>
            <person name="Liyanage D."/>
            <person name="Lorensuhewa L."/>
            <person name="Robinson T."/>
            <person name="Song A."/>
            <person name="Song B.-B."/>
            <person name="Dinh H."/>
            <person name="Thornton R."/>
            <person name="Coyle M."/>
            <person name="Francisco L."/>
            <person name="Jackson L."/>
            <person name="Javaid M."/>
            <person name="Korchina V."/>
            <person name="Kovar C."/>
            <person name="Mata R."/>
            <person name="Mathew T."/>
            <person name="Ngo R."/>
            <person name="Nguyen L."/>
            <person name="Nguyen N."/>
            <person name="Okwuonu G."/>
            <person name="Ongeri F."/>
            <person name="Pham C."/>
            <person name="Simmons D."/>
            <person name="Wilczek-Boney K."/>
            <person name="Hale W."/>
            <person name="Jakkamsetti A."/>
            <person name="Pham P."/>
            <person name="Ruth R."/>
            <person name="San Lucas F."/>
            <person name="Warren J."/>
            <person name="Zhang J."/>
            <person name="Zhao Z."/>
            <person name="Zhou C."/>
            <person name="Zhu D."/>
            <person name="Lee S."/>
            <person name="Bess C."/>
            <person name="Blankenburg K."/>
            <person name="Forbes L."/>
            <person name="Fu Q."/>
            <person name="Gubbala S."/>
            <person name="Hirani K."/>
            <person name="Jayaseelan J.C."/>
            <person name="Lara F."/>
            <person name="Munidasa M."/>
            <person name="Palculict T."/>
            <person name="Patil S."/>
            <person name="Pu L.-L."/>
            <person name="Saada N."/>
            <person name="Tang L."/>
            <person name="Weissenberger G."/>
            <person name="Zhu Y."/>
            <person name="Hemphill L."/>
            <person name="Shang Y."/>
            <person name="Youmans B."/>
            <person name="Ayvaz T."/>
            <person name="Ross M."/>
            <person name="Santibanez J."/>
            <person name="Aqrawi P."/>
            <person name="Gross S."/>
            <person name="Joshi V."/>
            <person name="Fowler G."/>
            <person name="Nazareth L."/>
            <person name="Reid J."/>
            <person name="Worley K."/>
            <person name="Petrosino J."/>
            <person name="Highlander S."/>
            <person name="Gibbs R."/>
        </authorList>
    </citation>
    <scope>NUCLEOTIDE SEQUENCE [LARGE SCALE GENOMIC DNA]</scope>
    <source>
        <strain evidence="1">ATCC 35910</strain>
    </source>
</reference>
<gene>
    <name evidence="1" type="ORF">HMPREF0204_10192</name>
</gene>
<accession>A0ABN0AWA9</accession>
<dbReference type="PANTHER" id="PTHR43434:SF19">
    <property type="entry name" value="PHOSPHONOACETALDEHYDE HYDROLASE"/>
    <property type="match status" value="1"/>
</dbReference>
<dbReference type="SFLD" id="SFLDS00003">
    <property type="entry name" value="Haloacid_Dehalogenase"/>
    <property type="match status" value="1"/>
</dbReference>
<keyword evidence="2" id="KW-1185">Reference proteome</keyword>
<proteinExistence type="predicted"/>
<comment type="caution">
    <text evidence="1">The sequence shown here is derived from an EMBL/GenBank/DDBJ whole genome shotgun (WGS) entry which is preliminary data.</text>
</comment>
<evidence type="ECO:0000313" key="1">
    <source>
        <dbReference type="EMBL" id="EFK37419.1"/>
    </source>
</evidence>
<evidence type="ECO:0000313" key="2">
    <source>
        <dbReference type="Proteomes" id="UP000002969"/>
    </source>
</evidence>
<dbReference type="EMBL" id="ACKQ02000002">
    <property type="protein sequence ID" value="EFK37419.1"/>
    <property type="molecule type" value="Genomic_DNA"/>
</dbReference>
<dbReference type="SFLD" id="SFLDG01135">
    <property type="entry name" value="C1.5.6:_HAD__Beta-PGM__Phospha"/>
    <property type="match status" value="1"/>
</dbReference>